<organism evidence="3 4">
    <name type="scientific">Flavimobilis rhizosphaerae</name>
    <dbReference type="NCBI Taxonomy" id="2775421"/>
    <lineage>
        <taxon>Bacteria</taxon>
        <taxon>Bacillati</taxon>
        <taxon>Actinomycetota</taxon>
        <taxon>Actinomycetes</taxon>
        <taxon>Micrococcales</taxon>
        <taxon>Jonesiaceae</taxon>
        <taxon>Flavimobilis</taxon>
    </lineage>
</organism>
<name>A0ABR9DPK5_9MICO</name>
<sequence length="155" mass="16586">MTDTTDAGDGAEQGTDQASLEDMLLDEQITDVLDAGYDPPFEDTTTRWGSTPWESGQDEPLARRLAQELPEDSREGTRDEALAGRLVAADGGVPERENDVYATSVGSDGGALTEEELAVHVATQQQLESDDARTAGEPVDDADDDADLDERDEGD</sequence>
<reference evidence="3 4" key="1">
    <citation type="submission" date="2020-09" db="EMBL/GenBank/DDBJ databases">
        <title>Flavimobilis rhizosphaerae sp. nov., isolated from rhizosphere soil of Spartina alterniflora.</title>
        <authorList>
            <person name="Hanqin C."/>
        </authorList>
    </citation>
    <scope>NUCLEOTIDE SEQUENCE [LARGE SCALE GENOMIC DNA]</scope>
    <source>
        <strain evidence="3 4">GY 10621</strain>
    </source>
</reference>
<dbReference type="InterPro" id="IPR043763">
    <property type="entry name" value="DUF5709"/>
</dbReference>
<feature type="region of interest" description="Disordered" evidence="1">
    <location>
        <begin position="1"/>
        <end position="22"/>
    </location>
</feature>
<keyword evidence="4" id="KW-1185">Reference proteome</keyword>
<dbReference type="RefSeq" id="WP_192278423.1">
    <property type="nucleotide sequence ID" value="NZ_JACZDF010000002.1"/>
</dbReference>
<gene>
    <name evidence="3" type="ORF">IGS67_04900</name>
</gene>
<evidence type="ECO:0000256" key="1">
    <source>
        <dbReference type="SAM" id="MobiDB-lite"/>
    </source>
</evidence>
<evidence type="ECO:0000313" key="4">
    <source>
        <dbReference type="Proteomes" id="UP000642107"/>
    </source>
</evidence>
<dbReference type="EMBL" id="JACZDF010000002">
    <property type="protein sequence ID" value="MBD9698834.1"/>
    <property type="molecule type" value="Genomic_DNA"/>
</dbReference>
<dbReference type="Pfam" id="PF18970">
    <property type="entry name" value="DUF5709"/>
    <property type="match status" value="1"/>
</dbReference>
<dbReference type="Proteomes" id="UP000642107">
    <property type="component" value="Unassembled WGS sequence"/>
</dbReference>
<comment type="caution">
    <text evidence="3">The sequence shown here is derived from an EMBL/GenBank/DDBJ whole genome shotgun (WGS) entry which is preliminary data.</text>
</comment>
<feature type="region of interest" description="Disordered" evidence="1">
    <location>
        <begin position="89"/>
        <end position="109"/>
    </location>
</feature>
<feature type="domain" description="DUF5709" evidence="2">
    <location>
        <begin position="79"/>
        <end position="122"/>
    </location>
</feature>
<feature type="region of interest" description="Disordered" evidence="1">
    <location>
        <begin position="35"/>
        <end position="60"/>
    </location>
</feature>
<feature type="region of interest" description="Disordered" evidence="1">
    <location>
        <begin position="122"/>
        <end position="155"/>
    </location>
</feature>
<protein>
    <recommendedName>
        <fullName evidence="2">DUF5709 domain-containing protein</fullName>
    </recommendedName>
</protein>
<evidence type="ECO:0000313" key="3">
    <source>
        <dbReference type="EMBL" id="MBD9698834.1"/>
    </source>
</evidence>
<accession>A0ABR9DPK5</accession>
<proteinExistence type="predicted"/>
<evidence type="ECO:0000259" key="2">
    <source>
        <dbReference type="Pfam" id="PF18970"/>
    </source>
</evidence>
<feature type="compositionally biased region" description="Acidic residues" evidence="1">
    <location>
        <begin position="138"/>
        <end position="155"/>
    </location>
</feature>